<keyword evidence="1" id="KW-1133">Transmembrane helix</keyword>
<sequence>MPRRKRRTIELPAIQLPALKALLARLPKVKLADPGKMVRQALVLVAVVILALVMMNINARLGEYYRLSAERDRLKTEVLQLTSTYQALVTQMAYAQSDLAAEDFARNAHMIREGEKLVVPLTPAGNPTPTPVSTPAPPAPVQNWQVWWALFFEP</sequence>
<dbReference type="AlphaFoldDB" id="A0A7C4PHY0"/>
<keyword evidence="1" id="KW-0472">Membrane</keyword>
<evidence type="ECO:0000256" key="1">
    <source>
        <dbReference type="SAM" id="Phobius"/>
    </source>
</evidence>
<feature type="transmembrane region" description="Helical" evidence="1">
    <location>
        <begin position="40"/>
        <end position="59"/>
    </location>
</feature>
<accession>A0A7C4PHY0</accession>
<name>A0A7C4PHY0_9CHLR</name>
<reference evidence="2" key="1">
    <citation type="journal article" date="2020" name="mSystems">
        <title>Genome- and Community-Level Interaction Insights into Carbon Utilization and Element Cycling Functions of Hydrothermarchaeota in Hydrothermal Sediment.</title>
        <authorList>
            <person name="Zhou Z."/>
            <person name="Liu Y."/>
            <person name="Xu W."/>
            <person name="Pan J."/>
            <person name="Luo Z.H."/>
            <person name="Li M."/>
        </authorList>
    </citation>
    <scope>NUCLEOTIDE SEQUENCE [LARGE SCALE GENOMIC DNA]</scope>
    <source>
        <strain evidence="2">SpSt-573</strain>
    </source>
</reference>
<dbReference type="EMBL" id="DSYK01000154">
    <property type="protein sequence ID" value="HGS20823.1"/>
    <property type="molecule type" value="Genomic_DNA"/>
</dbReference>
<organism evidence="2">
    <name type="scientific">Anaerolinea thermolimosa</name>
    <dbReference type="NCBI Taxonomy" id="229919"/>
    <lineage>
        <taxon>Bacteria</taxon>
        <taxon>Bacillati</taxon>
        <taxon>Chloroflexota</taxon>
        <taxon>Anaerolineae</taxon>
        <taxon>Anaerolineales</taxon>
        <taxon>Anaerolineaceae</taxon>
        <taxon>Anaerolinea</taxon>
    </lineage>
</organism>
<comment type="caution">
    <text evidence="2">The sequence shown here is derived from an EMBL/GenBank/DDBJ whole genome shotgun (WGS) entry which is preliminary data.</text>
</comment>
<evidence type="ECO:0008006" key="3">
    <source>
        <dbReference type="Google" id="ProtNLM"/>
    </source>
</evidence>
<evidence type="ECO:0000313" key="2">
    <source>
        <dbReference type="EMBL" id="HGS20823.1"/>
    </source>
</evidence>
<protein>
    <recommendedName>
        <fullName evidence="3">Septum formation initiator family protein</fullName>
    </recommendedName>
</protein>
<proteinExistence type="predicted"/>
<gene>
    <name evidence="2" type="ORF">ENT37_03015</name>
</gene>
<keyword evidence="1" id="KW-0812">Transmembrane</keyword>